<dbReference type="SMART" id="SM00664">
    <property type="entry name" value="DoH"/>
    <property type="match status" value="2"/>
</dbReference>
<gene>
    <name evidence="18" type="ORF">G2W53_017082</name>
</gene>
<feature type="transmembrane region" description="Helical" evidence="13">
    <location>
        <begin position="683"/>
        <end position="700"/>
    </location>
</feature>
<dbReference type="PROSITE" id="PS50939">
    <property type="entry name" value="CYTOCHROME_B561"/>
    <property type="match status" value="2"/>
</dbReference>
<evidence type="ECO:0000313" key="18">
    <source>
        <dbReference type="EMBL" id="KAF7825918.1"/>
    </source>
</evidence>
<dbReference type="SUPFAM" id="SSF57903">
    <property type="entry name" value="FYVE/PHD zinc finger"/>
    <property type="match status" value="1"/>
</dbReference>
<feature type="transmembrane region" description="Helical" evidence="13">
    <location>
        <begin position="788"/>
        <end position="806"/>
    </location>
</feature>
<dbReference type="InterPro" id="IPR011011">
    <property type="entry name" value="Znf_FYVE_PHD"/>
</dbReference>
<dbReference type="Gene3D" id="3.30.40.100">
    <property type="match status" value="1"/>
</dbReference>
<name>A0A834WM29_9FABA</name>
<dbReference type="InterPro" id="IPR013083">
    <property type="entry name" value="Znf_RING/FYVE/PHD"/>
</dbReference>
<dbReference type="CDD" id="cd08760">
    <property type="entry name" value="Cyt_b561_FRRS1_like"/>
    <property type="match status" value="2"/>
</dbReference>
<proteinExistence type="predicted"/>
<feature type="transmembrane region" description="Helical" evidence="13">
    <location>
        <begin position="712"/>
        <end position="737"/>
    </location>
</feature>
<evidence type="ECO:0000256" key="4">
    <source>
        <dbReference type="ARBA" id="ARBA00022723"/>
    </source>
</evidence>
<keyword evidence="19" id="KW-1185">Reference proteome</keyword>
<keyword evidence="5" id="KW-0732">Signal</keyword>
<dbReference type="SMART" id="SM00249">
    <property type="entry name" value="PHD"/>
    <property type="match status" value="1"/>
</dbReference>
<evidence type="ECO:0000256" key="5">
    <source>
        <dbReference type="ARBA" id="ARBA00022729"/>
    </source>
</evidence>
<evidence type="ECO:0000313" key="19">
    <source>
        <dbReference type="Proteomes" id="UP000634136"/>
    </source>
</evidence>
<feature type="transmembrane region" description="Helical" evidence="13">
    <location>
        <begin position="1065"/>
        <end position="1090"/>
    </location>
</feature>
<feature type="transmembrane region" description="Helical" evidence="13">
    <location>
        <begin position="749"/>
        <end position="767"/>
    </location>
</feature>
<dbReference type="InterPro" id="IPR006593">
    <property type="entry name" value="Cyt_b561/ferric_Rdtase_TM"/>
</dbReference>
<evidence type="ECO:0000259" key="17">
    <source>
        <dbReference type="PROSITE" id="PS51050"/>
    </source>
</evidence>
<evidence type="ECO:0000256" key="7">
    <source>
        <dbReference type="ARBA" id="ARBA00022833"/>
    </source>
</evidence>
<dbReference type="AlphaFoldDB" id="A0A834WM29"/>
<dbReference type="OrthoDB" id="787137at2759"/>
<feature type="domain" description="DOMON" evidence="15">
    <location>
        <begin position="882"/>
        <end position="994"/>
    </location>
</feature>
<feature type="transmembrane region" description="Helical" evidence="13">
    <location>
        <begin position="1041"/>
        <end position="1058"/>
    </location>
</feature>
<feature type="region of interest" description="Disordered" evidence="12">
    <location>
        <begin position="59"/>
        <end position="85"/>
    </location>
</feature>
<keyword evidence="8" id="KW-0249">Electron transport</keyword>
<evidence type="ECO:0000256" key="3">
    <source>
        <dbReference type="ARBA" id="ARBA00022692"/>
    </source>
</evidence>
<dbReference type="InterPro" id="IPR019787">
    <property type="entry name" value="Znf_PHD-finger"/>
</dbReference>
<dbReference type="SMART" id="SM00665">
    <property type="entry name" value="B561"/>
    <property type="match status" value="2"/>
</dbReference>
<keyword evidence="4" id="KW-0479">Metal-binding</keyword>
<evidence type="ECO:0000259" key="15">
    <source>
        <dbReference type="PROSITE" id="PS50836"/>
    </source>
</evidence>
<feature type="transmembrane region" description="Helical" evidence="13">
    <location>
        <begin position="812"/>
        <end position="829"/>
    </location>
</feature>
<dbReference type="GO" id="GO:0016020">
    <property type="term" value="C:membrane"/>
    <property type="evidence" value="ECO:0007669"/>
    <property type="project" value="UniProtKB-SubCell"/>
</dbReference>
<dbReference type="PROSITE" id="PS01359">
    <property type="entry name" value="ZF_PHD_1"/>
    <property type="match status" value="1"/>
</dbReference>
<dbReference type="GO" id="GO:0008270">
    <property type="term" value="F:zinc ion binding"/>
    <property type="evidence" value="ECO:0007669"/>
    <property type="project" value="UniProtKB-KW"/>
</dbReference>
<sequence length="1207" mass="134537">MLIQSSLPSSTEAALFYVSDNGKEEIPCDWMPSAETWQVCLKRENYSLDCCRKEEAMQEDRRNADDPCSSNYLSSLGRPSTASTMTENTVPHIVYRRKRLRNKSTAPLLKIGPMNGQTSVHCPSVISSCAHLSSAEDQPAGSQVKHEIEMVKDPIVPVVICDGATENGMLKNLGIDSVNDSCSSSKSNMEIASDSIETEMDETGECSSSSVAVMDILREDLSAKDFCIKILRSHGLLGGDSHANNVGEAATAGNSSYSRSCKICDHSDGSLNMLICDHCEEAFHPSCCIPRLKKFPVDDWFCHSCQKRKQKILKEMIIRNSPAIESEMDIFGDASVNGGLSPILLMLNDSEPNRTGVRVGKGFQAEVPDWSGPTRSDDDDLAEPLEINPSEFTSLLEGNIRKPTRLSSIGNWLQCQEVVDRVNGTICGKWRRAPLFEVQTDDWECFCAIHWDPAHADCAVPQELETDEVLKQLKYIEMLRPRLSARPKKPDCTKNDSCASNVDSQYIKFDPSSLHHCLPVWPDHNFILRYGKGSSNTWSFVLSFPRDTNSYGAIGFSQDGTMVGSSAVAAWVAPPTTTNHGSYLQYYLGGTTQNQVLASKGDLSLASDSAFYSTSTLFLAFQLQNIEKEPSSHLLFAIGPNGFFPSPPNYLLSIHIDRISIKVDYESGEIKVISNLELKRSHGWLNIVGWSVVMIIGAIIGRYCKQWDPIWFYLHASIQTLAFLAGIAAIFCGFYLSKNLSSNVTLHKNIGILILVLGSLQVLALVLRPGKESKIRKYWNYYHHNVGRMLIIFALANTFYGLHLGGEGSKWFGGYGIAIGILLILALILEIRMRFMKSKTQKPNPTNEVDFTSIMVVRSEDDSCASKIDNNEHIPFDTTSLQHCVPVWDAYNAILRVMSFPRNISSYGAIGFSKDGRMVGSSAVVGWVEPTTNNNKYMQYYLGGTKPDQVLFLKGELPWTSQSAYFTSSTMFLVFQLQTNDPSSFLLFAVGPSGFFPSGPDYVLSKHRDKISLIIDYGTGKVKGISERNLKLKRGHGSLNIVGWSVLMIIGLIIARYCKQWDPFWFYFHISIQTIAFFAGIVGIICGLALSNKLSSNFTHHRNIGILILVLGFLQVMAFVLRPGKESKIRKYWNYYHHNVGRMLIIFALANTFYGLHLGGEGSKWFAGYGITIAILVILIILLEIRMRFMNSRTPKPNQNDMPNFYY</sequence>
<feature type="domain" description="Cytochrome b561" evidence="16">
    <location>
        <begin position="998"/>
        <end position="1192"/>
    </location>
</feature>
<organism evidence="18 19">
    <name type="scientific">Senna tora</name>
    <dbReference type="NCBI Taxonomy" id="362788"/>
    <lineage>
        <taxon>Eukaryota</taxon>
        <taxon>Viridiplantae</taxon>
        <taxon>Streptophyta</taxon>
        <taxon>Embryophyta</taxon>
        <taxon>Tracheophyta</taxon>
        <taxon>Spermatophyta</taxon>
        <taxon>Magnoliopsida</taxon>
        <taxon>eudicotyledons</taxon>
        <taxon>Gunneridae</taxon>
        <taxon>Pentapetalae</taxon>
        <taxon>rosids</taxon>
        <taxon>fabids</taxon>
        <taxon>Fabales</taxon>
        <taxon>Fabaceae</taxon>
        <taxon>Caesalpinioideae</taxon>
        <taxon>Cassia clade</taxon>
        <taxon>Senna</taxon>
    </lineage>
</organism>
<reference evidence="18" key="1">
    <citation type="submission" date="2020-09" db="EMBL/GenBank/DDBJ databases">
        <title>Genome-Enabled Discovery of Anthraquinone Biosynthesis in Senna tora.</title>
        <authorList>
            <person name="Kang S.-H."/>
            <person name="Pandey R.P."/>
            <person name="Lee C.-M."/>
            <person name="Sim J.-S."/>
            <person name="Jeong J.-T."/>
            <person name="Choi B.-S."/>
            <person name="Jung M."/>
            <person name="Ginzburg D."/>
            <person name="Zhao K."/>
            <person name="Won S.Y."/>
            <person name="Oh T.-J."/>
            <person name="Yu Y."/>
            <person name="Kim N.-H."/>
            <person name="Lee O.R."/>
            <person name="Lee T.-H."/>
            <person name="Bashyal P."/>
            <person name="Kim T.-S."/>
            <person name="Lee W.-H."/>
            <person name="Kawkins C."/>
            <person name="Kim C.-K."/>
            <person name="Kim J.S."/>
            <person name="Ahn B.O."/>
            <person name="Rhee S.Y."/>
            <person name="Sohng J.K."/>
        </authorList>
    </citation>
    <scope>NUCLEOTIDE SEQUENCE</scope>
    <source>
        <tissue evidence="18">Leaf</tissue>
    </source>
</reference>
<evidence type="ECO:0000256" key="9">
    <source>
        <dbReference type="ARBA" id="ARBA00022989"/>
    </source>
</evidence>
<evidence type="ECO:0000256" key="2">
    <source>
        <dbReference type="ARBA" id="ARBA00022448"/>
    </source>
</evidence>
<evidence type="ECO:0000256" key="13">
    <source>
        <dbReference type="SAM" id="Phobius"/>
    </source>
</evidence>
<feature type="domain" description="PHD-type" evidence="14">
    <location>
        <begin position="258"/>
        <end position="308"/>
    </location>
</feature>
<evidence type="ECO:0000259" key="14">
    <source>
        <dbReference type="PROSITE" id="PS50016"/>
    </source>
</evidence>
<evidence type="ECO:0000256" key="6">
    <source>
        <dbReference type="ARBA" id="ARBA00022771"/>
    </source>
</evidence>
<comment type="subcellular location">
    <subcellularLocation>
        <location evidence="1">Membrane</location>
    </subcellularLocation>
</comment>
<accession>A0A834WM29</accession>
<dbReference type="InterPro" id="IPR005018">
    <property type="entry name" value="DOMON_domain"/>
</dbReference>
<evidence type="ECO:0000259" key="16">
    <source>
        <dbReference type="PROSITE" id="PS50939"/>
    </source>
</evidence>
<keyword evidence="3 13" id="KW-0812">Transmembrane</keyword>
<feature type="domain" description="Cytochrome b561" evidence="16">
    <location>
        <begin position="647"/>
        <end position="838"/>
    </location>
</feature>
<feature type="transmembrane region" description="Helical" evidence="13">
    <location>
        <begin position="1142"/>
        <end position="1160"/>
    </location>
</feature>
<dbReference type="Pfam" id="PF03188">
    <property type="entry name" value="Cytochrom_B561"/>
    <property type="match status" value="2"/>
</dbReference>
<evidence type="ECO:0000256" key="8">
    <source>
        <dbReference type="ARBA" id="ARBA00022982"/>
    </source>
</evidence>
<dbReference type="PROSITE" id="PS50836">
    <property type="entry name" value="DOMON"/>
    <property type="match status" value="2"/>
</dbReference>
<keyword evidence="9 13" id="KW-1133">Transmembrane helix</keyword>
<dbReference type="FunFam" id="3.30.40.100:FF:000005">
    <property type="entry name" value="uncharacterized protein LOC106759733 isoform X4"/>
    <property type="match status" value="1"/>
</dbReference>
<comment type="caution">
    <text evidence="18">The sequence shown here is derived from an EMBL/GenBank/DDBJ whole genome shotgun (WGS) entry which is preliminary data.</text>
</comment>
<feature type="compositionally biased region" description="Polar residues" evidence="12">
    <location>
        <begin position="68"/>
        <end position="85"/>
    </location>
</feature>
<dbReference type="Proteomes" id="UP000634136">
    <property type="component" value="Unassembled WGS sequence"/>
</dbReference>
<dbReference type="InterPro" id="IPR019786">
    <property type="entry name" value="Zinc_finger_PHD-type_CS"/>
</dbReference>
<dbReference type="PANTHER" id="PTHR23130:SF171">
    <property type="entry name" value="OS01G0895300 PROTEIN"/>
    <property type="match status" value="1"/>
</dbReference>
<dbReference type="PROSITE" id="PS50016">
    <property type="entry name" value="ZF_PHD_2"/>
    <property type="match status" value="1"/>
</dbReference>
<dbReference type="PANTHER" id="PTHR23130">
    <property type="entry name" value="CYTOCHROME B561 AND DOMON DOMAIN-CONTAINING PROTEIN"/>
    <property type="match status" value="1"/>
</dbReference>
<evidence type="ECO:0000256" key="10">
    <source>
        <dbReference type="ARBA" id="ARBA00023136"/>
    </source>
</evidence>
<feature type="domain" description="DOMON" evidence="15">
    <location>
        <begin position="524"/>
        <end position="639"/>
    </location>
</feature>
<feature type="domain" description="CW-type" evidence="17">
    <location>
        <begin position="406"/>
        <end position="466"/>
    </location>
</feature>
<evidence type="ECO:0000256" key="1">
    <source>
        <dbReference type="ARBA" id="ARBA00004370"/>
    </source>
</evidence>
<dbReference type="Gene3D" id="1.20.120.1770">
    <property type="match status" value="2"/>
</dbReference>
<protein>
    <submittedName>
        <fullName evidence="18">PHD and RING finger domain-containing protein 1</fullName>
    </submittedName>
</protein>
<dbReference type="InterPro" id="IPR045266">
    <property type="entry name" value="DOH_DOMON"/>
</dbReference>
<dbReference type="Pfam" id="PF00628">
    <property type="entry name" value="PHD"/>
    <property type="match status" value="1"/>
</dbReference>
<keyword evidence="7" id="KW-0862">Zinc</keyword>
<dbReference type="CDD" id="cd09631">
    <property type="entry name" value="DOMON_DOH"/>
    <property type="match status" value="2"/>
</dbReference>
<dbReference type="Gene3D" id="3.30.40.10">
    <property type="entry name" value="Zinc/RING finger domain, C3HC4 (zinc finger)"/>
    <property type="match status" value="1"/>
</dbReference>
<keyword evidence="6 11" id="KW-0863">Zinc-finger</keyword>
<evidence type="ECO:0000256" key="11">
    <source>
        <dbReference type="PROSITE-ProRule" id="PRU00146"/>
    </source>
</evidence>
<evidence type="ECO:0000256" key="12">
    <source>
        <dbReference type="SAM" id="MobiDB-lite"/>
    </source>
</evidence>
<dbReference type="EMBL" id="JAAIUW010000006">
    <property type="protein sequence ID" value="KAF7825918.1"/>
    <property type="molecule type" value="Genomic_DNA"/>
</dbReference>
<dbReference type="InterPro" id="IPR001965">
    <property type="entry name" value="Znf_PHD"/>
</dbReference>
<keyword evidence="10 13" id="KW-0472">Membrane</keyword>
<feature type="transmembrane region" description="Helical" evidence="13">
    <location>
        <begin position="1102"/>
        <end position="1121"/>
    </location>
</feature>
<dbReference type="PROSITE" id="PS51050">
    <property type="entry name" value="ZF_CW"/>
    <property type="match status" value="1"/>
</dbReference>
<feature type="transmembrane region" description="Helical" evidence="13">
    <location>
        <begin position="1166"/>
        <end position="1185"/>
    </location>
</feature>
<keyword evidence="2" id="KW-0813">Transport</keyword>
<dbReference type="InterPro" id="IPR011124">
    <property type="entry name" value="Znf_CW"/>
</dbReference>